<dbReference type="AlphaFoldDB" id="S4NYX7"/>
<proteinExistence type="predicted"/>
<name>S4NYX7_9NEOP</name>
<sequence length="67" mass="7649">MVKFYGRFKRPNCTALINRLNLKVLNVIKIALPINKINLTTCVVPELLMAFTCKCNKPETLRLGRCV</sequence>
<feature type="non-terminal residue" evidence="1">
    <location>
        <position position="67"/>
    </location>
</feature>
<organism evidence="1">
    <name type="scientific">Pararge aegeria</name>
    <name type="common">speckled wood butterfly</name>
    <dbReference type="NCBI Taxonomy" id="116150"/>
    <lineage>
        <taxon>Eukaryota</taxon>
        <taxon>Metazoa</taxon>
        <taxon>Ecdysozoa</taxon>
        <taxon>Arthropoda</taxon>
        <taxon>Hexapoda</taxon>
        <taxon>Insecta</taxon>
        <taxon>Pterygota</taxon>
        <taxon>Neoptera</taxon>
        <taxon>Endopterygota</taxon>
        <taxon>Lepidoptera</taxon>
        <taxon>Glossata</taxon>
        <taxon>Ditrysia</taxon>
        <taxon>Papilionoidea</taxon>
        <taxon>Nymphalidae</taxon>
        <taxon>Satyrinae</taxon>
        <taxon>Satyrini</taxon>
        <taxon>Parargina</taxon>
        <taxon>Pararge</taxon>
    </lineage>
</organism>
<accession>S4NYX7</accession>
<protein>
    <submittedName>
        <fullName evidence="1">Uncharacterized protein</fullName>
    </submittedName>
</protein>
<reference evidence="1" key="1">
    <citation type="journal article" date="2013" name="BMC Genomics">
        <title>Unscrambling butterfly oogenesis.</title>
        <authorList>
            <person name="Carter J.M."/>
            <person name="Baker S.C."/>
            <person name="Pink R."/>
            <person name="Carter D.R."/>
            <person name="Collins A."/>
            <person name="Tomlin J."/>
            <person name="Gibbs M."/>
            <person name="Breuker C.J."/>
        </authorList>
    </citation>
    <scope>NUCLEOTIDE SEQUENCE</scope>
    <source>
        <tissue evidence="1">Ovary</tissue>
    </source>
</reference>
<evidence type="ECO:0000313" key="1">
    <source>
        <dbReference type="EMBL" id="JAA80963.1"/>
    </source>
</evidence>
<reference evidence="1" key="2">
    <citation type="submission" date="2013-05" db="EMBL/GenBank/DDBJ databases">
        <authorList>
            <person name="Carter J.-M."/>
            <person name="Baker S.C."/>
            <person name="Pink R."/>
            <person name="Carter D.R.F."/>
            <person name="Collins A."/>
            <person name="Tomlin J."/>
            <person name="Gibbs M."/>
            <person name="Breuker C.J."/>
        </authorList>
    </citation>
    <scope>NUCLEOTIDE SEQUENCE</scope>
    <source>
        <tissue evidence="1">Ovary</tissue>
    </source>
</reference>
<dbReference type="EMBL" id="GAIX01011597">
    <property type="protein sequence ID" value="JAA80963.1"/>
    <property type="molecule type" value="Transcribed_RNA"/>
</dbReference>